<dbReference type="CDD" id="cd16917">
    <property type="entry name" value="HATPase_UhpB-NarQ-NarX-like"/>
    <property type="match status" value="1"/>
</dbReference>
<dbReference type="Proteomes" id="UP001501444">
    <property type="component" value="Unassembled WGS sequence"/>
</dbReference>
<dbReference type="Gene3D" id="3.30.565.10">
    <property type="entry name" value="Histidine kinase-like ATPase, C-terminal domain"/>
    <property type="match status" value="1"/>
</dbReference>
<dbReference type="PANTHER" id="PTHR24421">
    <property type="entry name" value="NITRATE/NITRITE SENSOR PROTEIN NARX-RELATED"/>
    <property type="match status" value="1"/>
</dbReference>
<comment type="catalytic activity">
    <reaction evidence="1">
        <text>ATP + protein L-histidine = ADP + protein N-phospho-L-histidine.</text>
        <dbReference type="EC" id="2.7.13.3"/>
    </reaction>
</comment>
<evidence type="ECO:0000313" key="7">
    <source>
        <dbReference type="EMBL" id="GAA2332728.1"/>
    </source>
</evidence>
<evidence type="ECO:0000256" key="5">
    <source>
        <dbReference type="ARBA" id="ARBA00023012"/>
    </source>
</evidence>
<dbReference type="Pfam" id="PF02518">
    <property type="entry name" value="HATPase_c"/>
    <property type="match status" value="1"/>
</dbReference>
<dbReference type="RefSeq" id="WP_344611200.1">
    <property type="nucleotide sequence ID" value="NZ_BAAARV010000007.1"/>
</dbReference>
<accession>A0ABN3FL45</accession>
<evidence type="ECO:0000256" key="2">
    <source>
        <dbReference type="ARBA" id="ARBA00012438"/>
    </source>
</evidence>
<dbReference type="InterPro" id="IPR050482">
    <property type="entry name" value="Sensor_HK_TwoCompSys"/>
</dbReference>
<dbReference type="EC" id="2.7.13.3" evidence="2"/>
<sequence>MLGLLRGEEARLALKPQPGTADLADLADHMAESGLPVELTVEGATRPLPPGVDLTVYRIVQEALTNALKHAAPTTAHVVLHYDDQSVHVSVRDTGQAGGSGGTSANRVGHGLIGMHERVGLYGGTLEAAAAPETGFTVTARLPLQTDQRWSAACSSMIRPSCAAVSTPFWTVRTTSR</sequence>
<dbReference type="InterPro" id="IPR003594">
    <property type="entry name" value="HATPase_dom"/>
</dbReference>
<evidence type="ECO:0000256" key="4">
    <source>
        <dbReference type="ARBA" id="ARBA00022777"/>
    </source>
</evidence>
<keyword evidence="4" id="KW-0418">Kinase</keyword>
<feature type="domain" description="Histidine kinase/HSP90-like ATPase" evidence="6">
    <location>
        <begin position="51"/>
        <end position="146"/>
    </location>
</feature>
<dbReference type="PANTHER" id="PTHR24421:SF10">
    <property type="entry name" value="NITRATE_NITRITE SENSOR PROTEIN NARQ"/>
    <property type="match status" value="1"/>
</dbReference>
<evidence type="ECO:0000256" key="3">
    <source>
        <dbReference type="ARBA" id="ARBA00022679"/>
    </source>
</evidence>
<organism evidence="7 8">
    <name type="scientific">Dactylosporangium salmoneum</name>
    <dbReference type="NCBI Taxonomy" id="53361"/>
    <lineage>
        <taxon>Bacteria</taxon>
        <taxon>Bacillati</taxon>
        <taxon>Actinomycetota</taxon>
        <taxon>Actinomycetes</taxon>
        <taxon>Micromonosporales</taxon>
        <taxon>Micromonosporaceae</taxon>
        <taxon>Dactylosporangium</taxon>
    </lineage>
</organism>
<reference evidence="7 8" key="1">
    <citation type="journal article" date="2019" name="Int. J. Syst. Evol. Microbiol.">
        <title>The Global Catalogue of Microorganisms (GCM) 10K type strain sequencing project: providing services to taxonomists for standard genome sequencing and annotation.</title>
        <authorList>
            <consortium name="The Broad Institute Genomics Platform"/>
            <consortium name="The Broad Institute Genome Sequencing Center for Infectious Disease"/>
            <person name="Wu L."/>
            <person name="Ma J."/>
        </authorList>
    </citation>
    <scope>NUCLEOTIDE SEQUENCE [LARGE SCALE GENOMIC DNA]</scope>
    <source>
        <strain evidence="7 8">JCM 3272</strain>
    </source>
</reference>
<keyword evidence="5" id="KW-0902">Two-component regulatory system</keyword>
<keyword evidence="8" id="KW-1185">Reference proteome</keyword>
<evidence type="ECO:0000256" key="1">
    <source>
        <dbReference type="ARBA" id="ARBA00000085"/>
    </source>
</evidence>
<dbReference type="SUPFAM" id="SSF55874">
    <property type="entry name" value="ATPase domain of HSP90 chaperone/DNA topoisomerase II/histidine kinase"/>
    <property type="match status" value="1"/>
</dbReference>
<protein>
    <recommendedName>
        <fullName evidence="2">histidine kinase</fullName>
        <ecNumber evidence="2">2.7.13.3</ecNumber>
    </recommendedName>
</protein>
<comment type="caution">
    <text evidence="7">The sequence shown here is derived from an EMBL/GenBank/DDBJ whole genome shotgun (WGS) entry which is preliminary data.</text>
</comment>
<evidence type="ECO:0000313" key="8">
    <source>
        <dbReference type="Proteomes" id="UP001501444"/>
    </source>
</evidence>
<dbReference type="EMBL" id="BAAARV010000007">
    <property type="protein sequence ID" value="GAA2332728.1"/>
    <property type="molecule type" value="Genomic_DNA"/>
</dbReference>
<proteinExistence type="predicted"/>
<gene>
    <name evidence="7" type="ORF">GCM10010170_011840</name>
</gene>
<dbReference type="SMART" id="SM00387">
    <property type="entry name" value="HATPase_c"/>
    <property type="match status" value="1"/>
</dbReference>
<dbReference type="InterPro" id="IPR036890">
    <property type="entry name" value="HATPase_C_sf"/>
</dbReference>
<keyword evidence="3" id="KW-0808">Transferase</keyword>
<name>A0ABN3FL45_9ACTN</name>
<evidence type="ECO:0000259" key="6">
    <source>
        <dbReference type="SMART" id="SM00387"/>
    </source>
</evidence>